<feature type="transmembrane region" description="Helical" evidence="12">
    <location>
        <begin position="755"/>
        <end position="777"/>
    </location>
</feature>
<keyword evidence="10" id="KW-0675">Receptor</keyword>
<dbReference type="InterPro" id="IPR032675">
    <property type="entry name" value="LRR_dom_sf"/>
</dbReference>
<sequence length="805" mass="90253">MTMVTFLSGGSLKIVCAILVITPLVQYLRPALGFISGVGVGDANNIRCLEGERQALLEFRKGLIDDYGRLSLWQSEDENKNCCNWEGVLCSNQTGHVLELHLSGSQDDGMKPFRGMISPSLFELPYLTFLDLSSNDFNQSHIPKFIGSLNNLKHQDLSWANLSGPIPHELENLSRLQYLNLGRSDLKIIENLKWLSHMSTIEYLDLSSTYLSVVANDWLEVVSYLPNLKTLSLWLCDLPPLSLSSLSHFNYSKSFAPLETLDLHHNQFVHIPKSFGYICTLRELYLSSNNFNGQLVELMDNLSGCAKDSLEVLDLSKNHITRLLPNFSIFPSLKNLNLSENELNGTLPKSIGNLSNLELLNLSSTSLSLKFSLDWVPPFQLDRIYLTSCNLGPTFPNWIQTQRKVSFLEISDANISDTIPAEWLEDLPSTLMDLNISSNQIHGQLPNRVLLPLFPTNLTFLNLSKNRYLGSISSLCKINAQLLAFLDLSDNMLSGRLPNCFMHWRKLIVLNLSGNNFFREVPTSLGSLSGLKTLNLNNNNFSGELPSSLGNCSSLIVMDLGKNRFSGKIPAWIGESLPRLFSLSLHSNKFAGSIPLHLCWSKDLQILDLSLNDISGTIPQCLNNFTGMTRRELFYREFKLPGRILGILKIIDLSRNKLTGKLPSESLSLLGEIPSSISNLTFLSVLNLSYNYLFGKIPSSTQLQSLDAFAFAGNLGLCGPPLTQLCPGEETPNQSEPTDDVIKDKEEDEDEFRTWFYIGIGFGSPIGFWGVCIALVFDWRHAYFLLLDRMIVNLARLRRKFQTRG</sequence>
<comment type="caution">
    <text evidence="14">The sequence shown here is derived from an EMBL/GenBank/DDBJ whole genome shotgun (WGS) entry which is preliminary data.</text>
</comment>
<keyword evidence="5 12" id="KW-0812">Transmembrane</keyword>
<dbReference type="PROSITE" id="PS51450">
    <property type="entry name" value="LRR"/>
    <property type="match status" value="1"/>
</dbReference>
<evidence type="ECO:0000256" key="6">
    <source>
        <dbReference type="ARBA" id="ARBA00022729"/>
    </source>
</evidence>
<keyword evidence="11" id="KW-0325">Glycoprotein</keyword>
<evidence type="ECO:0000256" key="2">
    <source>
        <dbReference type="ARBA" id="ARBA00009592"/>
    </source>
</evidence>
<dbReference type="InterPro" id="IPR046956">
    <property type="entry name" value="RLP23-like"/>
</dbReference>
<evidence type="ECO:0000259" key="13">
    <source>
        <dbReference type="Pfam" id="PF08263"/>
    </source>
</evidence>
<dbReference type="GO" id="GO:0005886">
    <property type="term" value="C:plasma membrane"/>
    <property type="evidence" value="ECO:0007669"/>
    <property type="project" value="UniProtKB-SubCell"/>
</dbReference>
<keyword evidence="8 12" id="KW-1133">Transmembrane helix</keyword>
<accession>A0AAN7EI26</accession>
<evidence type="ECO:0000256" key="7">
    <source>
        <dbReference type="ARBA" id="ARBA00022737"/>
    </source>
</evidence>
<dbReference type="InterPro" id="IPR003591">
    <property type="entry name" value="Leu-rich_rpt_typical-subtyp"/>
</dbReference>
<organism evidence="14 15">
    <name type="scientific">Quercus rubra</name>
    <name type="common">Northern red oak</name>
    <name type="synonym">Quercus borealis</name>
    <dbReference type="NCBI Taxonomy" id="3512"/>
    <lineage>
        <taxon>Eukaryota</taxon>
        <taxon>Viridiplantae</taxon>
        <taxon>Streptophyta</taxon>
        <taxon>Embryophyta</taxon>
        <taxon>Tracheophyta</taxon>
        <taxon>Spermatophyta</taxon>
        <taxon>Magnoliopsida</taxon>
        <taxon>eudicotyledons</taxon>
        <taxon>Gunneridae</taxon>
        <taxon>Pentapetalae</taxon>
        <taxon>rosids</taxon>
        <taxon>fabids</taxon>
        <taxon>Fagales</taxon>
        <taxon>Fagaceae</taxon>
        <taxon>Quercus</taxon>
    </lineage>
</organism>
<dbReference type="Proteomes" id="UP001324115">
    <property type="component" value="Unassembled WGS sequence"/>
</dbReference>
<dbReference type="SUPFAM" id="SSF52058">
    <property type="entry name" value="L domain-like"/>
    <property type="match status" value="2"/>
</dbReference>
<dbReference type="InterPro" id="IPR001611">
    <property type="entry name" value="Leu-rich_rpt"/>
</dbReference>
<keyword evidence="15" id="KW-1185">Reference proteome</keyword>
<dbReference type="AlphaFoldDB" id="A0AAN7EI26"/>
<keyword evidence="3" id="KW-1003">Cell membrane</keyword>
<evidence type="ECO:0000313" key="15">
    <source>
        <dbReference type="Proteomes" id="UP001324115"/>
    </source>
</evidence>
<name>A0AAN7EI26_QUERU</name>
<gene>
    <name evidence="14" type="ORF">RGQ29_029987</name>
</gene>
<proteinExistence type="inferred from homology"/>
<evidence type="ECO:0000256" key="11">
    <source>
        <dbReference type="ARBA" id="ARBA00023180"/>
    </source>
</evidence>
<evidence type="ECO:0000256" key="4">
    <source>
        <dbReference type="ARBA" id="ARBA00022614"/>
    </source>
</evidence>
<evidence type="ECO:0000256" key="8">
    <source>
        <dbReference type="ARBA" id="ARBA00022989"/>
    </source>
</evidence>
<comment type="subcellular location">
    <subcellularLocation>
        <location evidence="1">Cell membrane</location>
        <topology evidence="1">Single-pass type I membrane protein</topology>
    </subcellularLocation>
</comment>
<feature type="domain" description="Leucine-rich repeat-containing N-terminal plant-type" evidence="13">
    <location>
        <begin position="51"/>
        <end position="91"/>
    </location>
</feature>
<reference evidence="14 15" key="1">
    <citation type="journal article" date="2023" name="G3 (Bethesda)">
        <title>A haplotype-resolved chromosome-scale genome for Quercus rubra L. provides insights into the genetics of adaptive traits for red oak species.</title>
        <authorList>
            <person name="Kapoor B."/>
            <person name="Jenkins J."/>
            <person name="Schmutz J."/>
            <person name="Zhebentyayeva T."/>
            <person name="Kuelheim C."/>
            <person name="Coggeshall M."/>
            <person name="Heim C."/>
            <person name="Lasky J.R."/>
            <person name="Leites L."/>
            <person name="Islam-Faridi N."/>
            <person name="Romero-Severson J."/>
            <person name="DeLeo V.L."/>
            <person name="Lucas S.M."/>
            <person name="Lazic D."/>
            <person name="Gailing O."/>
            <person name="Carlson J."/>
            <person name="Staton M."/>
        </authorList>
    </citation>
    <scope>NUCLEOTIDE SEQUENCE [LARGE SCALE GENOMIC DNA]</scope>
    <source>
        <strain evidence="14">Pseudo-F2</strain>
    </source>
</reference>
<keyword evidence="7" id="KW-0677">Repeat</keyword>
<keyword evidence="6" id="KW-0732">Signal</keyword>
<dbReference type="Pfam" id="PF00560">
    <property type="entry name" value="LRR_1"/>
    <property type="match status" value="9"/>
</dbReference>
<evidence type="ECO:0000256" key="3">
    <source>
        <dbReference type="ARBA" id="ARBA00022475"/>
    </source>
</evidence>
<evidence type="ECO:0000256" key="9">
    <source>
        <dbReference type="ARBA" id="ARBA00023136"/>
    </source>
</evidence>
<dbReference type="InterPro" id="IPR013210">
    <property type="entry name" value="LRR_N_plant-typ"/>
</dbReference>
<evidence type="ECO:0000256" key="12">
    <source>
        <dbReference type="SAM" id="Phobius"/>
    </source>
</evidence>
<dbReference type="EMBL" id="JAXUIC010000009">
    <property type="protein sequence ID" value="KAK4571389.1"/>
    <property type="molecule type" value="Genomic_DNA"/>
</dbReference>
<dbReference type="Gene3D" id="3.80.10.10">
    <property type="entry name" value="Ribonuclease Inhibitor"/>
    <property type="match status" value="3"/>
</dbReference>
<evidence type="ECO:0000256" key="1">
    <source>
        <dbReference type="ARBA" id="ARBA00004251"/>
    </source>
</evidence>
<keyword evidence="9 12" id="KW-0472">Membrane</keyword>
<dbReference type="FunFam" id="3.80.10.10:FF:000095">
    <property type="entry name" value="LRR receptor-like serine/threonine-protein kinase GSO1"/>
    <property type="match status" value="1"/>
</dbReference>
<keyword evidence="4" id="KW-0433">Leucine-rich repeat</keyword>
<dbReference type="Pfam" id="PF08263">
    <property type="entry name" value="LRRNT_2"/>
    <property type="match status" value="1"/>
</dbReference>
<protein>
    <recommendedName>
        <fullName evidence="13">Leucine-rich repeat-containing N-terminal plant-type domain-containing protein</fullName>
    </recommendedName>
</protein>
<dbReference type="PANTHER" id="PTHR48063:SF101">
    <property type="entry name" value="LRR RECEPTOR-LIKE SERINE_THREONINE-PROTEIN KINASE FLS2"/>
    <property type="match status" value="1"/>
</dbReference>
<evidence type="ECO:0000256" key="10">
    <source>
        <dbReference type="ARBA" id="ARBA00023170"/>
    </source>
</evidence>
<evidence type="ECO:0000256" key="5">
    <source>
        <dbReference type="ARBA" id="ARBA00022692"/>
    </source>
</evidence>
<evidence type="ECO:0000313" key="14">
    <source>
        <dbReference type="EMBL" id="KAK4571389.1"/>
    </source>
</evidence>
<dbReference type="PANTHER" id="PTHR48063">
    <property type="entry name" value="LRR RECEPTOR-LIKE KINASE"/>
    <property type="match status" value="1"/>
</dbReference>
<comment type="similarity">
    <text evidence="2">Belongs to the RLP family.</text>
</comment>
<dbReference type="SMART" id="SM00369">
    <property type="entry name" value="LRR_TYP"/>
    <property type="match status" value="8"/>
</dbReference>